<protein>
    <submittedName>
        <fullName evidence="1">DUF3822 family protein</fullName>
    </submittedName>
</protein>
<dbReference type="Pfam" id="PF12864">
    <property type="entry name" value="DUF3822"/>
    <property type="match status" value="1"/>
</dbReference>
<name>A0ABT0HCC3_9FLAO</name>
<reference evidence="1" key="1">
    <citation type="submission" date="2022-04" db="EMBL/GenBank/DDBJ databases">
        <authorList>
            <person name="Ren T."/>
        </authorList>
    </citation>
    <scope>NUCLEOTIDE SEQUENCE</scope>
    <source>
        <strain evidence="1">F63249</strain>
    </source>
</reference>
<accession>A0ABT0HCC3</accession>
<dbReference type="Gene3D" id="3.30.420.260">
    <property type="match status" value="1"/>
</dbReference>
<proteinExistence type="predicted"/>
<sequence length="269" mass="31355">MKQNSIKALSIQIRLSGLSFCILNRSTNTIEWLNHVRLDKKASPFELLNELKNVVESNSLFEQTFDTITCVYQNELSCLVPKAVFNENNLADYLKFNAKILKTDFISYDELSTIQSMNVYVPLVNINNYIFDTFGSFEYKHSSTILIESLLQLGSKFSGEKLHINVNANTFEIVYVKNLELIFYNTFEYQSKEDFIYYILFTVEQLKLDPETIKTVLSGSIETTDDDYSILYKYIRFVDFIHPNYDYKFKTDINTSASHNDFILLNSFN</sequence>
<dbReference type="Proteomes" id="UP001203687">
    <property type="component" value="Unassembled WGS sequence"/>
</dbReference>
<comment type="caution">
    <text evidence="1">The sequence shown here is derived from an EMBL/GenBank/DDBJ whole genome shotgun (WGS) entry which is preliminary data.</text>
</comment>
<dbReference type="EMBL" id="JALPQF010000012">
    <property type="protein sequence ID" value="MCK8481492.1"/>
    <property type="molecule type" value="Genomic_DNA"/>
</dbReference>
<keyword evidence="2" id="KW-1185">Reference proteome</keyword>
<dbReference type="Gene3D" id="3.30.420.250">
    <property type="match status" value="1"/>
</dbReference>
<organism evidence="1 2">
    <name type="scientific">Psychroserpens algicola</name>
    <dbReference type="NCBI Taxonomy" id="1719034"/>
    <lineage>
        <taxon>Bacteria</taxon>
        <taxon>Pseudomonadati</taxon>
        <taxon>Bacteroidota</taxon>
        <taxon>Flavobacteriia</taxon>
        <taxon>Flavobacteriales</taxon>
        <taxon>Flavobacteriaceae</taxon>
        <taxon>Psychroserpens</taxon>
    </lineage>
</organism>
<gene>
    <name evidence="1" type="ORF">MUY34_12740</name>
</gene>
<dbReference type="InterPro" id="IPR024213">
    <property type="entry name" value="DUF3822"/>
</dbReference>
<evidence type="ECO:0000313" key="1">
    <source>
        <dbReference type="EMBL" id="MCK8481492.1"/>
    </source>
</evidence>
<dbReference type="CDD" id="cd24013">
    <property type="entry name" value="ASKHA_ATPase_BT3980-like"/>
    <property type="match status" value="1"/>
</dbReference>
<evidence type="ECO:0000313" key="2">
    <source>
        <dbReference type="Proteomes" id="UP001203687"/>
    </source>
</evidence>
<dbReference type="RefSeq" id="WP_248413389.1">
    <property type="nucleotide sequence ID" value="NZ_JALPQF010000012.1"/>
</dbReference>